<dbReference type="GO" id="GO:0008270">
    <property type="term" value="F:zinc ion binding"/>
    <property type="evidence" value="ECO:0007669"/>
    <property type="project" value="InterPro"/>
</dbReference>
<dbReference type="Proteomes" id="UP000663888">
    <property type="component" value="Unassembled WGS sequence"/>
</dbReference>
<keyword evidence="2" id="KW-0539">Nucleus</keyword>
<dbReference type="PANTHER" id="PTHR37534:SF46">
    <property type="entry name" value="ZN(II)2CYS6 TRANSCRIPTION FACTOR (EUROFUNG)"/>
    <property type="match status" value="1"/>
</dbReference>
<reference evidence="4" key="1">
    <citation type="submission" date="2021-01" db="EMBL/GenBank/DDBJ databases">
        <authorList>
            <person name="Kaushik A."/>
        </authorList>
    </citation>
    <scope>NUCLEOTIDE SEQUENCE</scope>
    <source>
        <strain evidence="4">AG4-R118</strain>
    </source>
</reference>
<evidence type="ECO:0000256" key="1">
    <source>
        <dbReference type="ARBA" id="ARBA00004123"/>
    </source>
</evidence>
<protein>
    <submittedName>
        <fullName evidence="4">Uncharacterized protein</fullName>
    </submittedName>
</protein>
<evidence type="ECO:0000256" key="2">
    <source>
        <dbReference type="ARBA" id="ARBA00023242"/>
    </source>
</evidence>
<gene>
    <name evidence="4" type="ORF">RDB_LOCUS123214</name>
</gene>
<dbReference type="GO" id="GO:0000981">
    <property type="term" value="F:DNA-binding transcription factor activity, RNA polymerase II-specific"/>
    <property type="evidence" value="ECO:0007669"/>
    <property type="project" value="InterPro"/>
</dbReference>
<sequence>MSKLIPKRSLGGCLTCKRRKKKCDERKPSCRSNDDAPASHNTPEASSDLIHWGSCAPARQPVGLSSLESLDTLVPLPDYENEVERSPATRALLQEVRNFLSSIPSGVLLDPIILEDATSLIVTQYTKTSKQIMFKPPSGSVERGLLWRIGNSDITRWSMYLGARVLNDISNGNDGQKYSEWIFRFYQQVLEISPSQAGTSLEGRLGGLHDASNAGLFQFSQFTKLAAVTDGAVSIRVTTLYPDILSDDFAISIPEAIQSPHYEITQFIICDTFVSLVLGTPPLLNYNTTPSWVDGAPSHYQLMFGFPVGILLLFAKVNAWRVSRLLGETGQSQGGWQDLVGHLNHWHPTTYFTDGPNGNIMRFAIQEVWRQAAIIYLYMGMQETNSADPRIESAVRQIVQLANVFETDSPLETHLMVPYLIAGVTARQEKHRAVLRGKLASEAIRRGHTLALRGSDFIPVLDHLWHGAGSEGRPIMWEDYVQSRRMVLPVEW</sequence>
<dbReference type="Pfam" id="PF11951">
    <property type="entry name" value="Fungal_trans_2"/>
    <property type="match status" value="1"/>
</dbReference>
<dbReference type="InterPro" id="IPR021858">
    <property type="entry name" value="Fun_TF"/>
</dbReference>
<proteinExistence type="predicted"/>
<dbReference type="GO" id="GO:0005634">
    <property type="term" value="C:nucleus"/>
    <property type="evidence" value="ECO:0007669"/>
    <property type="project" value="UniProtKB-SubCell"/>
</dbReference>
<evidence type="ECO:0000313" key="5">
    <source>
        <dbReference type="Proteomes" id="UP000663888"/>
    </source>
</evidence>
<comment type="subcellular location">
    <subcellularLocation>
        <location evidence="1">Nucleus</location>
    </subcellularLocation>
</comment>
<dbReference type="PANTHER" id="PTHR37534">
    <property type="entry name" value="TRANSCRIPTIONAL ACTIVATOR PROTEIN UGA3"/>
    <property type="match status" value="1"/>
</dbReference>
<dbReference type="InterPro" id="IPR036864">
    <property type="entry name" value="Zn2-C6_fun-type_DNA-bd_sf"/>
</dbReference>
<feature type="region of interest" description="Disordered" evidence="3">
    <location>
        <begin position="24"/>
        <end position="45"/>
    </location>
</feature>
<dbReference type="InterPro" id="IPR001138">
    <property type="entry name" value="Zn2Cys6_DnaBD"/>
</dbReference>
<dbReference type="AlphaFoldDB" id="A0A8H3CDD7"/>
<accession>A0A8H3CDD7</accession>
<dbReference type="SUPFAM" id="SSF57701">
    <property type="entry name" value="Zn2/Cys6 DNA-binding domain"/>
    <property type="match status" value="1"/>
</dbReference>
<organism evidence="4 5">
    <name type="scientific">Rhizoctonia solani</name>
    <dbReference type="NCBI Taxonomy" id="456999"/>
    <lineage>
        <taxon>Eukaryota</taxon>
        <taxon>Fungi</taxon>
        <taxon>Dikarya</taxon>
        <taxon>Basidiomycota</taxon>
        <taxon>Agaricomycotina</taxon>
        <taxon>Agaricomycetes</taxon>
        <taxon>Cantharellales</taxon>
        <taxon>Ceratobasidiaceae</taxon>
        <taxon>Rhizoctonia</taxon>
    </lineage>
</organism>
<dbReference type="CDD" id="cd00067">
    <property type="entry name" value="GAL4"/>
    <property type="match status" value="1"/>
</dbReference>
<name>A0A8H3CDD7_9AGAM</name>
<feature type="compositionally biased region" description="Basic and acidic residues" evidence="3">
    <location>
        <begin position="24"/>
        <end position="34"/>
    </location>
</feature>
<evidence type="ECO:0000313" key="4">
    <source>
        <dbReference type="EMBL" id="CAE6480155.1"/>
    </source>
</evidence>
<dbReference type="EMBL" id="CAJMWX010001307">
    <property type="protein sequence ID" value="CAE6480155.1"/>
    <property type="molecule type" value="Genomic_DNA"/>
</dbReference>
<comment type="caution">
    <text evidence="4">The sequence shown here is derived from an EMBL/GenBank/DDBJ whole genome shotgun (WGS) entry which is preliminary data.</text>
</comment>
<evidence type="ECO:0000256" key="3">
    <source>
        <dbReference type="SAM" id="MobiDB-lite"/>
    </source>
</evidence>